<dbReference type="RefSeq" id="WP_197091404.1">
    <property type="nucleotide sequence ID" value="NZ_FONN01000033.1"/>
</dbReference>
<gene>
    <name evidence="7" type="ORF">SAMN04487969_13331</name>
</gene>
<dbReference type="PANTHER" id="PTHR43078">
    <property type="entry name" value="UDP-GLUCURONIC ACID DECARBOXYLASE-RELATED"/>
    <property type="match status" value="1"/>
</dbReference>
<evidence type="ECO:0000313" key="8">
    <source>
        <dbReference type="Proteomes" id="UP000183410"/>
    </source>
</evidence>
<keyword evidence="5" id="KW-1133">Transmembrane helix</keyword>
<dbReference type="Gene3D" id="3.40.50.720">
    <property type="entry name" value="NAD(P)-binding Rossmann-like Domain"/>
    <property type="match status" value="1"/>
</dbReference>
<keyword evidence="5" id="KW-0812">Transmembrane</keyword>
<organism evidence="7 8">
    <name type="scientific">Paenibacillus algorifonticola</name>
    <dbReference type="NCBI Taxonomy" id="684063"/>
    <lineage>
        <taxon>Bacteria</taxon>
        <taxon>Bacillati</taxon>
        <taxon>Bacillota</taxon>
        <taxon>Bacilli</taxon>
        <taxon>Bacillales</taxon>
        <taxon>Paenibacillaceae</taxon>
        <taxon>Paenibacillus</taxon>
    </lineage>
</organism>
<evidence type="ECO:0000313" key="7">
    <source>
        <dbReference type="EMBL" id="SFF39655.1"/>
    </source>
</evidence>
<dbReference type="InterPro" id="IPR036291">
    <property type="entry name" value="NAD(P)-bd_dom_sf"/>
</dbReference>
<proteinExistence type="predicted"/>
<feature type="transmembrane region" description="Helical" evidence="5">
    <location>
        <begin position="20"/>
        <end position="44"/>
    </location>
</feature>
<keyword evidence="3" id="KW-0520">NAD</keyword>
<accession>A0A1I2IBI5</accession>
<evidence type="ECO:0000256" key="4">
    <source>
        <dbReference type="ARBA" id="ARBA00023239"/>
    </source>
</evidence>
<protein>
    <submittedName>
        <fullName evidence="7">UDP-glucuronate decarboxylase</fullName>
    </submittedName>
</protein>
<dbReference type="GO" id="GO:0005737">
    <property type="term" value="C:cytoplasm"/>
    <property type="evidence" value="ECO:0007669"/>
    <property type="project" value="TreeGrafter"/>
</dbReference>
<dbReference type="GO" id="GO:0042732">
    <property type="term" value="P:D-xylose metabolic process"/>
    <property type="evidence" value="ECO:0007669"/>
    <property type="project" value="InterPro"/>
</dbReference>
<keyword evidence="5" id="KW-0472">Membrane</keyword>
<dbReference type="GO" id="GO:0048040">
    <property type="term" value="F:UDP-glucuronate decarboxylase activity"/>
    <property type="evidence" value="ECO:0007669"/>
    <property type="project" value="TreeGrafter"/>
</dbReference>
<feature type="domain" description="NAD-dependent epimerase/dehydratase" evidence="6">
    <location>
        <begin position="31"/>
        <end position="280"/>
    </location>
</feature>
<comment type="cofactor">
    <cofactor evidence="1">
        <name>NAD(+)</name>
        <dbReference type="ChEBI" id="CHEBI:57540"/>
    </cofactor>
</comment>
<dbReference type="PANTHER" id="PTHR43078:SF6">
    <property type="entry name" value="UDP-GLUCURONIC ACID DECARBOXYLASE 1"/>
    <property type="match status" value="1"/>
</dbReference>
<dbReference type="EMBL" id="FONN01000033">
    <property type="protein sequence ID" value="SFF39655.1"/>
    <property type="molecule type" value="Genomic_DNA"/>
</dbReference>
<dbReference type="InterPro" id="IPR044516">
    <property type="entry name" value="UXS-like"/>
</dbReference>
<evidence type="ECO:0000259" key="6">
    <source>
        <dbReference type="Pfam" id="PF01370"/>
    </source>
</evidence>
<keyword evidence="8" id="KW-1185">Reference proteome</keyword>
<name>A0A1I2IBI5_9BACL</name>
<keyword evidence="4" id="KW-0456">Lyase</keyword>
<dbReference type="AlphaFoldDB" id="A0A1I2IBI5"/>
<dbReference type="Pfam" id="PF01370">
    <property type="entry name" value="Epimerase"/>
    <property type="match status" value="1"/>
</dbReference>
<evidence type="ECO:0000256" key="1">
    <source>
        <dbReference type="ARBA" id="ARBA00001911"/>
    </source>
</evidence>
<dbReference type="Proteomes" id="UP000183410">
    <property type="component" value="Unassembled WGS sequence"/>
</dbReference>
<dbReference type="GO" id="GO:0070403">
    <property type="term" value="F:NAD+ binding"/>
    <property type="evidence" value="ECO:0007669"/>
    <property type="project" value="InterPro"/>
</dbReference>
<keyword evidence="2" id="KW-0210">Decarboxylase</keyword>
<sequence>MDAMNNPIMQEDMAYIQDKMVNPACFAGMKILITGCGGFIGFYLTHLFVHLKRQGYAYDKLLLLDTFRSGIPEWLSHLVAEHQDIEAHTFDIARDDLELVQGAESADYVFHMASIASPTFYRQFPVETIEANVMGLQRLLDFYKRRPLKGLLFFSSSEIYGDPDPDFIPTPESYWGHVTSIGPRACYDESKRMGETLCYVYHHTFGMPVRIVRPFNNFGPGMPLMDRRLPADFALAVLRNEPIVIHSDGKPTRTFCYIADAIDGYIRVLLHDEFDFFNIGMDGGELSVEQLAGIYREAAAELLSYTGDIHYAASPEKDYLLHNPSRRCPDLSKARGVLGYQPGIEVSEGVRRYLRFLQKELIFV</sequence>
<evidence type="ECO:0000256" key="2">
    <source>
        <dbReference type="ARBA" id="ARBA00022793"/>
    </source>
</evidence>
<reference evidence="8" key="1">
    <citation type="submission" date="2016-10" db="EMBL/GenBank/DDBJ databases">
        <authorList>
            <person name="Varghese N."/>
            <person name="Submissions S."/>
        </authorList>
    </citation>
    <scope>NUCLEOTIDE SEQUENCE [LARGE SCALE GENOMIC DNA]</scope>
    <source>
        <strain evidence="8">CGMCC 1.10223</strain>
    </source>
</reference>
<evidence type="ECO:0000256" key="5">
    <source>
        <dbReference type="SAM" id="Phobius"/>
    </source>
</evidence>
<dbReference type="SUPFAM" id="SSF51735">
    <property type="entry name" value="NAD(P)-binding Rossmann-fold domains"/>
    <property type="match status" value="1"/>
</dbReference>
<evidence type="ECO:0000256" key="3">
    <source>
        <dbReference type="ARBA" id="ARBA00023027"/>
    </source>
</evidence>
<dbReference type="InterPro" id="IPR001509">
    <property type="entry name" value="Epimerase_deHydtase"/>
</dbReference>